<organism evidence="3">
    <name type="scientific">Absidia glauca</name>
    <name type="common">Pin mould</name>
    <dbReference type="NCBI Taxonomy" id="4829"/>
    <lineage>
        <taxon>Eukaryota</taxon>
        <taxon>Fungi</taxon>
        <taxon>Fungi incertae sedis</taxon>
        <taxon>Mucoromycota</taxon>
        <taxon>Mucoromycotina</taxon>
        <taxon>Mucoromycetes</taxon>
        <taxon>Mucorales</taxon>
        <taxon>Cunninghamellaceae</taxon>
        <taxon>Absidia</taxon>
    </lineage>
</organism>
<feature type="region of interest" description="Disordered" evidence="1">
    <location>
        <begin position="1"/>
        <end position="33"/>
    </location>
</feature>
<reference evidence="3" key="1">
    <citation type="submission" date="2016-04" db="EMBL/GenBank/DDBJ databases">
        <authorList>
            <person name="Evans L.H."/>
            <person name="Alamgir A."/>
            <person name="Owens N."/>
            <person name="Weber N.D."/>
            <person name="Virtaneva K."/>
            <person name="Barbian K."/>
            <person name="Babar A."/>
            <person name="Rosenke K."/>
        </authorList>
    </citation>
    <scope>NUCLEOTIDE SEQUENCE [LARGE SCALE GENOMIC DNA]</scope>
    <source>
        <strain evidence="3">CBS 101.48</strain>
    </source>
</reference>
<evidence type="ECO:0000256" key="1">
    <source>
        <dbReference type="SAM" id="MobiDB-lite"/>
    </source>
</evidence>
<dbReference type="InterPro" id="IPR031872">
    <property type="entry name" value="NDC10_II"/>
</dbReference>
<dbReference type="InParanoid" id="A0A168L2R4"/>
<gene>
    <name evidence="3" type="primary">ABSGL_01270.1 scaffold 1223</name>
</gene>
<dbReference type="EMBL" id="LT550481">
    <property type="protein sequence ID" value="SAL95929.1"/>
    <property type="molecule type" value="Genomic_DNA"/>
</dbReference>
<feature type="domain" description="Ndc10" evidence="2">
    <location>
        <begin position="87"/>
        <end position="133"/>
    </location>
</feature>
<proteinExistence type="predicted"/>
<dbReference type="OrthoDB" id="120763at2759"/>
<dbReference type="GO" id="GO:0003677">
    <property type="term" value="F:DNA binding"/>
    <property type="evidence" value="ECO:0007669"/>
    <property type="project" value="InterPro"/>
</dbReference>
<sequence>MKMKPPRQAQEWSYSSPGIGSSKKTRIDCGSSARMAGNASPHMVYSFILHVPPLTHLQASARSCSRQSANDMTELAAKELGPGIPIQLTVAENAFLQVIMMFRKTFIQDSVLVMELHPCYPIWQHSVFSDPAYLSVIQKGYAAN</sequence>
<dbReference type="Proteomes" id="UP000078561">
    <property type="component" value="Unassembled WGS sequence"/>
</dbReference>
<evidence type="ECO:0000313" key="3">
    <source>
        <dbReference type="EMBL" id="SAL95929.1"/>
    </source>
</evidence>
<feature type="compositionally biased region" description="Polar residues" evidence="1">
    <location>
        <begin position="10"/>
        <end position="19"/>
    </location>
</feature>
<keyword evidence="4" id="KW-1185">Reference proteome</keyword>
<accession>A0A168L2R4</accession>
<dbReference type="AlphaFoldDB" id="A0A168L2R4"/>
<evidence type="ECO:0000313" key="4">
    <source>
        <dbReference type="Proteomes" id="UP000078561"/>
    </source>
</evidence>
<protein>
    <recommendedName>
        <fullName evidence="2">Ndc10 domain-containing protein</fullName>
    </recommendedName>
</protein>
<name>A0A168L2R4_ABSGL</name>
<evidence type="ECO:0000259" key="2">
    <source>
        <dbReference type="Pfam" id="PF16787"/>
    </source>
</evidence>
<dbReference type="Gene3D" id="1.10.443.20">
    <property type="entry name" value="Centromere DNA-binding protein complex CBF3 subunit, domain 2"/>
    <property type="match status" value="1"/>
</dbReference>
<dbReference type="InterPro" id="IPR038279">
    <property type="entry name" value="Ndc10_dom2_sf"/>
</dbReference>
<dbReference type="Pfam" id="PF16787">
    <property type="entry name" value="NDC10_II"/>
    <property type="match status" value="1"/>
</dbReference>